<evidence type="ECO:0000313" key="7">
    <source>
        <dbReference type="Proteomes" id="UP000824091"/>
    </source>
</evidence>
<dbReference type="InterPro" id="IPR050768">
    <property type="entry name" value="UPF0353/GerABKA_families"/>
</dbReference>
<evidence type="ECO:0000256" key="4">
    <source>
        <dbReference type="SAM" id="MobiDB-lite"/>
    </source>
</evidence>
<accession>A0A9D1I5Q5</accession>
<dbReference type="PANTHER" id="PTHR22550">
    <property type="entry name" value="SPORE GERMINATION PROTEIN"/>
    <property type="match status" value="1"/>
</dbReference>
<feature type="transmembrane region" description="Helical" evidence="5">
    <location>
        <begin position="297"/>
        <end position="315"/>
    </location>
</feature>
<dbReference type="AlphaFoldDB" id="A0A9D1I5Q5"/>
<evidence type="ECO:0000256" key="5">
    <source>
        <dbReference type="SAM" id="Phobius"/>
    </source>
</evidence>
<dbReference type="GO" id="GO:0016020">
    <property type="term" value="C:membrane"/>
    <property type="evidence" value="ECO:0007669"/>
    <property type="project" value="InterPro"/>
</dbReference>
<evidence type="ECO:0000256" key="1">
    <source>
        <dbReference type="ARBA" id="ARBA00005278"/>
    </source>
</evidence>
<protein>
    <submittedName>
        <fullName evidence="6">Spore germination protein</fullName>
    </submittedName>
</protein>
<organism evidence="6 7">
    <name type="scientific">Candidatus Fimisoma avicola</name>
    <dbReference type="NCBI Taxonomy" id="2840826"/>
    <lineage>
        <taxon>Bacteria</taxon>
        <taxon>Bacillati</taxon>
        <taxon>Bacillota</taxon>
        <taxon>Clostridia</taxon>
        <taxon>Eubacteriales</taxon>
        <taxon>Candidatus Fimisoma</taxon>
    </lineage>
</organism>
<dbReference type="Proteomes" id="UP000824091">
    <property type="component" value="Unassembled WGS sequence"/>
</dbReference>
<evidence type="ECO:0000313" key="6">
    <source>
        <dbReference type="EMBL" id="HIU27405.1"/>
    </source>
</evidence>
<evidence type="ECO:0000256" key="3">
    <source>
        <dbReference type="SAM" id="Coils"/>
    </source>
</evidence>
<evidence type="ECO:0000256" key="2">
    <source>
        <dbReference type="ARBA" id="ARBA00023136"/>
    </source>
</evidence>
<feature type="transmembrane region" description="Helical" evidence="5">
    <location>
        <begin position="321"/>
        <end position="341"/>
    </location>
</feature>
<name>A0A9D1I5Q5_9FIRM</name>
<sequence>LDSTLVDPKSASQYEKERPHEWSQAMIQDCCSQAEEKMYSGLTPLVVEGTDKIIIMDMREYPGRSVSEPEKEKSLRGAKDGFTENMMENISMIRRRIRDNNLIFRHNYIGSMSKTDVAISYMKDKVDKELLARLEKQLKNLDAENLTVGDQSLLERLMKSVGAYSKVNPFPKVRYSQRPDIISAHIAEGKIAIIVDNSPTVMLLPVGIFDFLQDIDDYYFPQITGNYFRLLRTINFMVILFLTPIYMLIIEYEEFTPETLRFFVPEENFAVPILLQFILLEIAIDGLKLASLNTPESLGMSLSVIGALIMGEFSISSGWFIPQTILCMAVVALASFTQPSIELSYGIKYARIIMILGAGLLGIWGFLAGAAVALMFLATTKTLSGDSYLYPLIPFKWKALKRLLFRTEK</sequence>
<proteinExistence type="inferred from homology"/>
<dbReference type="InterPro" id="IPR004995">
    <property type="entry name" value="Spore_Ger"/>
</dbReference>
<dbReference type="PANTHER" id="PTHR22550:SF9">
    <property type="entry name" value="STAGE V SPORULATION PROTEIN AF"/>
    <property type="match status" value="1"/>
</dbReference>
<keyword evidence="5" id="KW-0812">Transmembrane</keyword>
<dbReference type="PIRSF" id="PIRSF005690">
    <property type="entry name" value="GerBA"/>
    <property type="match status" value="1"/>
</dbReference>
<feature type="coiled-coil region" evidence="3">
    <location>
        <begin position="124"/>
        <end position="151"/>
    </location>
</feature>
<keyword evidence="2 5" id="KW-0472">Membrane</keyword>
<gene>
    <name evidence="6" type="ORF">IAD16_03345</name>
</gene>
<feature type="transmembrane region" description="Helical" evidence="5">
    <location>
        <begin position="269"/>
        <end position="290"/>
    </location>
</feature>
<reference evidence="6" key="2">
    <citation type="journal article" date="2021" name="PeerJ">
        <title>Extensive microbial diversity within the chicken gut microbiome revealed by metagenomics and culture.</title>
        <authorList>
            <person name="Gilroy R."/>
            <person name="Ravi A."/>
            <person name="Getino M."/>
            <person name="Pursley I."/>
            <person name="Horton D.L."/>
            <person name="Alikhan N.F."/>
            <person name="Baker D."/>
            <person name="Gharbi K."/>
            <person name="Hall N."/>
            <person name="Watson M."/>
            <person name="Adriaenssens E.M."/>
            <person name="Foster-Nyarko E."/>
            <person name="Jarju S."/>
            <person name="Secka A."/>
            <person name="Antonio M."/>
            <person name="Oren A."/>
            <person name="Chaudhuri R.R."/>
            <person name="La Ragione R."/>
            <person name="Hildebrand F."/>
            <person name="Pallen M.J."/>
        </authorList>
    </citation>
    <scope>NUCLEOTIDE SEQUENCE</scope>
    <source>
        <strain evidence="6">11300</strain>
    </source>
</reference>
<feature type="transmembrane region" description="Helical" evidence="5">
    <location>
        <begin position="230"/>
        <end position="249"/>
    </location>
</feature>
<comment type="caution">
    <text evidence="6">The sequence shown here is derived from an EMBL/GenBank/DDBJ whole genome shotgun (WGS) entry which is preliminary data.</text>
</comment>
<comment type="similarity">
    <text evidence="1">Belongs to the GerABKA family.</text>
</comment>
<dbReference type="EMBL" id="DVMO01000051">
    <property type="protein sequence ID" value="HIU27405.1"/>
    <property type="molecule type" value="Genomic_DNA"/>
</dbReference>
<dbReference type="GO" id="GO:0009847">
    <property type="term" value="P:spore germination"/>
    <property type="evidence" value="ECO:0007669"/>
    <property type="project" value="InterPro"/>
</dbReference>
<keyword evidence="5" id="KW-1133">Transmembrane helix</keyword>
<dbReference type="Pfam" id="PF03323">
    <property type="entry name" value="GerA"/>
    <property type="match status" value="1"/>
</dbReference>
<feature type="region of interest" description="Disordered" evidence="4">
    <location>
        <begin position="1"/>
        <end position="20"/>
    </location>
</feature>
<reference evidence="6" key="1">
    <citation type="submission" date="2020-10" db="EMBL/GenBank/DDBJ databases">
        <authorList>
            <person name="Gilroy R."/>
        </authorList>
    </citation>
    <scope>NUCLEOTIDE SEQUENCE</scope>
    <source>
        <strain evidence="6">11300</strain>
    </source>
</reference>
<feature type="transmembrane region" description="Helical" evidence="5">
    <location>
        <begin position="353"/>
        <end position="378"/>
    </location>
</feature>
<feature type="non-terminal residue" evidence="6">
    <location>
        <position position="1"/>
    </location>
</feature>
<keyword evidence="3" id="KW-0175">Coiled coil</keyword>